<evidence type="ECO:0000313" key="11">
    <source>
        <dbReference type="Proteomes" id="UP001470230"/>
    </source>
</evidence>
<dbReference type="Gene3D" id="3.30.450.20">
    <property type="entry name" value="PAS domain"/>
    <property type="match status" value="1"/>
</dbReference>
<evidence type="ECO:0000256" key="4">
    <source>
        <dbReference type="ARBA" id="ARBA00022989"/>
    </source>
</evidence>
<evidence type="ECO:0000259" key="9">
    <source>
        <dbReference type="PROSITE" id="PS50125"/>
    </source>
</evidence>
<feature type="transmembrane region" description="Helical" evidence="7">
    <location>
        <begin position="857"/>
        <end position="881"/>
    </location>
</feature>
<dbReference type="InterPro" id="IPR029787">
    <property type="entry name" value="Nucleotide_cyclase"/>
</dbReference>
<feature type="transmembrane region" description="Helical" evidence="7">
    <location>
        <begin position="956"/>
        <end position="980"/>
    </location>
</feature>
<feature type="transmembrane region" description="Helical" evidence="7">
    <location>
        <begin position="181"/>
        <end position="201"/>
    </location>
</feature>
<dbReference type="PANTHER" id="PTHR11920:SF335">
    <property type="entry name" value="GUANYLATE CYCLASE"/>
    <property type="match status" value="1"/>
</dbReference>
<feature type="transmembrane region" description="Helical" evidence="7">
    <location>
        <begin position="108"/>
        <end position="129"/>
    </location>
</feature>
<dbReference type="Gene3D" id="3.30.70.1230">
    <property type="entry name" value="Nucleotide cyclase"/>
    <property type="match status" value="1"/>
</dbReference>
<evidence type="ECO:0000256" key="2">
    <source>
        <dbReference type="ARBA" id="ARBA00022692"/>
    </source>
</evidence>
<reference evidence="10 11" key="1">
    <citation type="submission" date="2024-04" db="EMBL/GenBank/DDBJ databases">
        <title>Tritrichomonas musculus Genome.</title>
        <authorList>
            <person name="Alves-Ferreira E."/>
            <person name="Grigg M."/>
            <person name="Lorenzi H."/>
            <person name="Galac M."/>
        </authorList>
    </citation>
    <scope>NUCLEOTIDE SEQUENCE [LARGE SCALE GENOMIC DNA]</scope>
    <source>
        <strain evidence="10 11">EAF2021</strain>
    </source>
</reference>
<dbReference type="EMBL" id="JAPFFF010000003">
    <property type="protein sequence ID" value="KAK8894826.1"/>
    <property type="molecule type" value="Genomic_DNA"/>
</dbReference>
<feature type="domain" description="PAS" evidence="8">
    <location>
        <begin position="1245"/>
        <end position="1292"/>
    </location>
</feature>
<keyword evidence="3" id="KW-0547">Nucleotide-binding</keyword>
<feature type="transmembrane region" description="Helical" evidence="7">
    <location>
        <begin position="247"/>
        <end position="271"/>
    </location>
</feature>
<keyword evidence="6" id="KW-0456">Lyase</keyword>
<dbReference type="PANTHER" id="PTHR11920">
    <property type="entry name" value="GUANYLYL CYCLASE"/>
    <property type="match status" value="1"/>
</dbReference>
<dbReference type="PROSITE" id="PS50112">
    <property type="entry name" value="PAS"/>
    <property type="match status" value="1"/>
</dbReference>
<keyword evidence="2 7" id="KW-0812">Transmembrane</keyword>
<comment type="caution">
    <text evidence="10">The sequence shown here is derived from an EMBL/GenBank/DDBJ whole genome shotgun (WGS) entry which is preliminary data.</text>
</comment>
<dbReference type="Proteomes" id="UP001470230">
    <property type="component" value="Unassembled WGS sequence"/>
</dbReference>
<dbReference type="InterPro" id="IPR035965">
    <property type="entry name" value="PAS-like_dom_sf"/>
</dbReference>
<organism evidence="10 11">
    <name type="scientific">Tritrichomonas musculus</name>
    <dbReference type="NCBI Taxonomy" id="1915356"/>
    <lineage>
        <taxon>Eukaryota</taxon>
        <taxon>Metamonada</taxon>
        <taxon>Parabasalia</taxon>
        <taxon>Tritrichomonadida</taxon>
        <taxon>Tritrichomonadidae</taxon>
        <taxon>Tritrichomonas</taxon>
    </lineage>
</organism>
<dbReference type="SUPFAM" id="SSF55785">
    <property type="entry name" value="PYP-like sensor domain (PAS domain)"/>
    <property type="match status" value="1"/>
</dbReference>
<comment type="subcellular location">
    <subcellularLocation>
        <location evidence="1">Membrane</location>
    </subcellularLocation>
</comment>
<keyword evidence="4 7" id="KW-1133">Transmembrane helix</keyword>
<evidence type="ECO:0000256" key="7">
    <source>
        <dbReference type="SAM" id="Phobius"/>
    </source>
</evidence>
<dbReference type="SMART" id="SM00044">
    <property type="entry name" value="CYCc"/>
    <property type="match status" value="1"/>
</dbReference>
<feature type="transmembrane region" description="Helical" evidence="7">
    <location>
        <begin position="141"/>
        <end position="161"/>
    </location>
</feature>
<feature type="transmembrane region" description="Helical" evidence="7">
    <location>
        <begin position="308"/>
        <end position="326"/>
    </location>
</feature>
<dbReference type="PROSITE" id="PS50125">
    <property type="entry name" value="GUANYLATE_CYCLASE_2"/>
    <property type="match status" value="1"/>
</dbReference>
<feature type="transmembrane region" description="Helical" evidence="7">
    <location>
        <begin position="46"/>
        <end position="68"/>
    </location>
</feature>
<dbReference type="InterPro" id="IPR001054">
    <property type="entry name" value="A/G_cyclase"/>
</dbReference>
<proteinExistence type="predicted"/>
<evidence type="ECO:0008006" key="12">
    <source>
        <dbReference type="Google" id="ProtNLM"/>
    </source>
</evidence>
<feature type="transmembrane region" description="Helical" evidence="7">
    <location>
        <begin position="278"/>
        <end position="296"/>
    </location>
</feature>
<name>A0ABR2KVN3_9EUKA</name>
<dbReference type="InterPro" id="IPR000014">
    <property type="entry name" value="PAS"/>
</dbReference>
<evidence type="ECO:0000313" key="10">
    <source>
        <dbReference type="EMBL" id="KAK8894826.1"/>
    </source>
</evidence>
<protein>
    <recommendedName>
        <fullName evidence="12">Adenylate and Guanylate cyclase catalytic domain containing protein</fullName>
    </recommendedName>
</protein>
<dbReference type="Pfam" id="PF00211">
    <property type="entry name" value="Guanylate_cyc"/>
    <property type="match status" value="1"/>
</dbReference>
<dbReference type="SUPFAM" id="SSF55073">
    <property type="entry name" value="Nucleotide cyclase"/>
    <property type="match status" value="1"/>
</dbReference>
<keyword evidence="11" id="KW-1185">Reference proteome</keyword>
<dbReference type="Pfam" id="PF13188">
    <property type="entry name" value="PAS_8"/>
    <property type="match status" value="1"/>
</dbReference>
<feature type="domain" description="Guanylate cyclase" evidence="9">
    <location>
        <begin position="1396"/>
        <end position="1528"/>
    </location>
</feature>
<gene>
    <name evidence="10" type="ORF">M9Y10_023264</name>
</gene>
<accession>A0ABR2KVN3</accession>
<keyword evidence="5 7" id="KW-0472">Membrane</keyword>
<dbReference type="SMART" id="SM00091">
    <property type="entry name" value="PAS"/>
    <property type="match status" value="1"/>
</dbReference>
<dbReference type="CDD" id="cd07302">
    <property type="entry name" value="CHD"/>
    <property type="match status" value="1"/>
</dbReference>
<evidence type="ECO:0000256" key="6">
    <source>
        <dbReference type="ARBA" id="ARBA00023239"/>
    </source>
</evidence>
<feature type="transmembrane region" description="Helical" evidence="7">
    <location>
        <begin position="222"/>
        <end position="241"/>
    </location>
</feature>
<evidence type="ECO:0000256" key="5">
    <source>
        <dbReference type="ARBA" id="ARBA00023136"/>
    </source>
</evidence>
<feature type="transmembrane region" description="Helical" evidence="7">
    <location>
        <begin position="616"/>
        <end position="642"/>
    </location>
</feature>
<evidence type="ECO:0000256" key="3">
    <source>
        <dbReference type="ARBA" id="ARBA00022741"/>
    </source>
</evidence>
<evidence type="ECO:0000259" key="8">
    <source>
        <dbReference type="PROSITE" id="PS50112"/>
    </source>
</evidence>
<dbReference type="InterPro" id="IPR050401">
    <property type="entry name" value="Cyclic_nucleotide_synthase"/>
</dbReference>
<evidence type="ECO:0000256" key="1">
    <source>
        <dbReference type="ARBA" id="ARBA00004370"/>
    </source>
</evidence>
<feature type="transmembrane region" description="Helical" evidence="7">
    <location>
        <begin position="1175"/>
        <end position="1196"/>
    </location>
</feature>
<sequence length="1577" mass="179157">MKTHASIVPNQQDISASQLFEQNYLKKARNSLFSLFSSIDLLDVNYYPIQTFISYWRIIQFIGPALAVPYPRFWEPDSPYSLALSIISVLFHIVPSQYRAESSVIIEYIYSAIIFASIIILSFATYSFVKTAAISNIIPPFIVGFIHGFLHIFQPIVLEFAGESIGRLISSKNNFSTPLEVSALAISLFFVVIYYLFLYNYGAMSFVFRPYSLMTILRLPQFLFSLLTAIITFLTALASQIDLVPRVILTFLCAFLYLTAILIVFMIGSFISVTYKNMIVSASITAFISLVVVAIYDIVGRNAVISELFVFIFLFIIFYFGSVFVFRKLVTKFISILDTNGDNAEHYNSYYIFTQCATVSIVLSHPASQNWAIFKNGTDKWSDKLDLWTIFAKFVAIYPDERKLLSFIIQSIQSKNFHTFSSKQIVSQATIIATQRESSLSPDLKVHLSKMTRQFQFVKRKIRHVWDLAIQSNIYEMDSSINNAYDSVTKARSNFKHLFGLYPNNRFVARAYSHFVLEIEGDNMQYKEWTDKMSILQRGILVNPDRTNLLGVYTFPILPITAQETIARSVTESEFLENITSTSFSTSSDIDDIANSAMNEQTSVIKDRINELTIPAIRCITVWTSFLYFVLILIPAIAILIYEDYFLHGLTDPLDYMYHLSFLRSAAFQLPMLANHYLFENIPWNSTNENFTGDFNDEVNPVNGSNLANLFEKPNFDGIHMPSYGGAQNTLEQLRYIAHLSSQSVERVSSYRTWIKNDTRIETIHDLVFENSIPYFYYAIDGSNTTSNISLQAAMMDINLQITNLIQGNQTIDESYVNRTYIVNPSANADSIVNNISYAMLLMNDYLAQNHENIENLMLFCMMFLCIIYVVTIVGILIFQIENLQSAKFEVFQCLTSLPKNDVSMVAEKLNIITKETEDEEEENLDDLNLNKQEENIIKVFSSASDMSSTKSTESATYIVLNLLLAAFTVGVIVLICQIFPSFTNDLRSNAPHLDYVLGSIAYLFGTMNSAEIIVASLNNYTIPAQNLEDASSRLFVHINDYFENYHIVSYGFSPITDNVSYTNYLDTPPLLSFITARREASPYFDCLNESQIPETFDDFYSCLSIEMQISIIDPFFNKLIRPYHDDKNVIINPHDPIIMSLYGITIKLYDRLYFPMFDEILDDMKDILNKTIPALRIPSIILLIVSFFIVIAIYVQAENSSQRIKFALSLLLQCPINVVMQTSKVMDILSGDFGSKAQDSHIRHKEFFDAIVQSIPDSVIVLNNGNYEIISMNRSTERIYGIKIDEMIGTNGKTFFTSSSFSPNSAEIFDEDTQFIHVRYSTNENDSYLRLSHIITKSHIVITSTDQTNIYSYNKLISDEKEKSDKLLASILPSNLSKRVQNGEENISFSVQSATILFLDIVEFTPWCAANTAQMIMSTLNIMFRELDARLARHSTMTKIKCIGDCYMCAGGIFVEVNQPAIHAKETVEFGLEAISALRYINKEYDLKLRIRVGINTGGPIVAGVIGTDKPTFEILGPAINMAQQMEHHGVPMKVHISRSVYQLIYGGPFNIKERGKIEIKNGTVATYLVIPKDES</sequence>